<dbReference type="OrthoDB" id="74460at2759"/>
<dbReference type="PANTHER" id="PTHR21054">
    <property type="entry name" value="ZINC METALLOPROTEINASE-RELATED"/>
    <property type="match status" value="1"/>
</dbReference>
<evidence type="ECO:0000313" key="2">
    <source>
        <dbReference type="RefSeq" id="XP_011290766.3"/>
    </source>
</evidence>
<dbReference type="KEGG" id="mde:101898474"/>
<gene>
    <name evidence="2" type="primary">LOC101898474</name>
</gene>
<dbReference type="Pfam" id="PF12044">
    <property type="entry name" value="Metallopep"/>
    <property type="match status" value="1"/>
</dbReference>
<dbReference type="RefSeq" id="XP_011290766.3">
    <property type="nucleotide sequence ID" value="XM_011292464.3"/>
</dbReference>
<dbReference type="InterPro" id="IPR021917">
    <property type="entry name" value="Unchr_Zn-peptidase-like"/>
</dbReference>
<sequence length="488" mass="56763">MSLQKNNCLHVIKLLNLHDNERIPHRFLLIKCKVEGGAGNSCVNKVISLFLDNKLQSQLSADCDSRKFKFLLDLGAENRRCEIRLEYCNAKLELCINYEQKQSAYSIQPLIIIAKDEHEDIDKEKVTKYREIIDMNLLLIQSVYAEKLNERSMGRLCFHLRDKCLVFNSRLTKEEIWKLNENELWSSIAKELLQSEWGNQLNVKFVAFISCSKYLGNEVLKSQNFSYENIRKHMLGHVACGTGGLALFSSSYFYAWPNEFTNILESFNDKRKIDLGKQPDDSNYRKTYGGVYASSLGAVCHEIGHIFDLGHDLEGVMGSNFDYINHVFVVHKTTEHLPRRVVMEIKSKGNPVAKQRFTQLKKTPAEGFLNSYREQKENDSFYFSANSAIILCHHPWLKCDEDDLIDNNDFLVDFSKDDCIIRSHKYPIKLIEIRTNSNSLITHWFELQKTKEEQAVLQYDVSKYRKQLENECHLFVMSIKGHSKKIWL</sequence>
<reference evidence="2" key="1">
    <citation type="submission" date="2025-08" db="UniProtKB">
        <authorList>
            <consortium name="RefSeq"/>
        </authorList>
    </citation>
    <scope>IDENTIFICATION</scope>
    <source>
        <strain evidence="2">Aabys</strain>
        <tissue evidence="2">Whole body</tissue>
    </source>
</reference>
<evidence type="ECO:0000313" key="1">
    <source>
        <dbReference type="Proteomes" id="UP001652621"/>
    </source>
</evidence>
<dbReference type="PANTHER" id="PTHR21054:SF2">
    <property type="entry name" value="MIP04191P"/>
    <property type="match status" value="1"/>
</dbReference>
<keyword evidence="1" id="KW-1185">Reference proteome</keyword>
<dbReference type="GeneID" id="101898474"/>
<dbReference type="Proteomes" id="UP001652621">
    <property type="component" value="Unplaced"/>
</dbReference>
<organism evidence="1 2">
    <name type="scientific">Musca domestica</name>
    <name type="common">House fly</name>
    <dbReference type="NCBI Taxonomy" id="7370"/>
    <lineage>
        <taxon>Eukaryota</taxon>
        <taxon>Metazoa</taxon>
        <taxon>Ecdysozoa</taxon>
        <taxon>Arthropoda</taxon>
        <taxon>Hexapoda</taxon>
        <taxon>Insecta</taxon>
        <taxon>Pterygota</taxon>
        <taxon>Neoptera</taxon>
        <taxon>Endopterygota</taxon>
        <taxon>Diptera</taxon>
        <taxon>Brachycera</taxon>
        <taxon>Muscomorpha</taxon>
        <taxon>Muscoidea</taxon>
        <taxon>Muscidae</taxon>
        <taxon>Musca</taxon>
    </lineage>
</organism>
<protein>
    <submittedName>
        <fullName evidence="2">Uncharacterized protein LOC101898474</fullName>
    </submittedName>
</protein>
<accession>A0A9J7D653</accession>
<dbReference type="AlphaFoldDB" id="A0A9J7D653"/>
<proteinExistence type="predicted"/>
<dbReference type="VEuPathDB" id="VectorBase:MDOMA2_002896"/>
<name>A0A9J7D653_MUSDO</name>
<dbReference type="InterPro" id="IPR053002">
    <property type="entry name" value="Metalloproteinase_M10B"/>
</dbReference>